<evidence type="ECO:0000259" key="4">
    <source>
        <dbReference type="PROSITE" id="PS50111"/>
    </source>
</evidence>
<dbReference type="EMBL" id="CP021434">
    <property type="protein sequence ID" value="ARU60154.1"/>
    <property type="molecule type" value="Genomic_DNA"/>
</dbReference>
<dbReference type="PROSITE" id="PS50111">
    <property type="entry name" value="CHEMOTAXIS_TRANSDUC_2"/>
    <property type="match status" value="1"/>
</dbReference>
<keyword evidence="6" id="KW-1185">Reference proteome</keyword>
<keyword evidence="3" id="KW-1133">Transmembrane helix</keyword>
<protein>
    <recommendedName>
        <fullName evidence="4">Methyl-accepting transducer domain-containing protein</fullName>
    </recommendedName>
</protein>
<dbReference type="OrthoDB" id="9765776at2"/>
<dbReference type="SUPFAM" id="SSF58104">
    <property type="entry name" value="Methyl-accepting chemotaxis protein (MCP) signaling domain"/>
    <property type="match status" value="1"/>
</dbReference>
<keyword evidence="3" id="KW-0812">Transmembrane</keyword>
<feature type="transmembrane region" description="Helical" evidence="3">
    <location>
        <begin position="47"/>
        <end position="71"/>
    </location>
</feature>
<dbReference type="GO" id="GO:0016020">
    <property type="term" value="C:membrane"/>
    <property type="evidence" value="ECO:0007669"/>
    <property type="project" value="InterPro"/>
</dbReference>
<evidence type="ECO:0000313" key="6">
    <source>
        <dbReference type="Proteomes" id="UP000195437"/>
    </source>
</evidence>
<proteinExistence type="predicted"/>
<dbReference type="SMART" id="SM00283">
    <property type="entry name" value="MA"/>
    <property type="match status" value="1"/>
</dbReference>
<reference evidence="6" key="1">
    <citation type="submission" date="2017-05" db="EMBL/GenBank/DDBJ databases">
        <authorList>
            <person name="Sung H."/>
        </authorList>
    </citation>
    <scope>NUCLEOTIDE SEQUENCE [LARGE SCALE GENOMIC DNA]</scope>
    <source>
        <strain evidence="6">AR23208</strain>
    </source>
</reference>
<feature type="transmembrane region" description="Helical" evidence="3">
    <location>
        <begin position="159"/>
        <end position="178"/>
    </location>
</feature>
<dbReference type="Pfam" id="PF00015">
    <property type="entry name" value="MCPsignal"/>
    <property type="match status" value="1"/>
</dbReference>
<accession>A0A1Y0ILA3</accession>
<dbReference type="InterPro" id="IPR004089">
    <property type="entry name" value="MCPsignal_dom"/>
</dbReference>
<keyword evidence="3" id="KW-0472">Membrane</keyword>
<dbReference type="KEGG" id="tum:CBW65_03095"/>
<dbReference type="RefSeq" id="WP_087455543.1">
    <property type="nucleotide sequence ID" value="NZ_CP021434.1"/>
</dbReference>
<name>A0A1Y0ILA3_9BACL</name>
<feature type="transmembrane region" description="Helical" evidence="3">
    <location>
        <begin position="83"/>
        <end position="101"/>
    </location>
</feature>
<dbReference type="GO" id="GO:0007165">
    <property type="term" value="P:signal transduction"/>
    <property type="evidence" value="ECO:0007669"/>
    <property type="project" value="UniProtKB-KW"/>
</dbReference>
<organism evidence="5 6">
    <name type="scientific">Tumebacillus avium</name>
    <dbReference type="NCBI Taxonomy" id="1903704"/>
    <lineage>
        <taxon>Bacteria</taxon>
        <taxon>Bacillati</taxon>
        <taxon>Bacillota</taxon>
        <taxon>Bacilli</taxon>
        <taxon>Bacillales</taxon>
        <taxon>Alicyclobacillaceae</taxon>
        <taxon>Tumebacillus</taxon>
    </lineage>
</organism>
<dbReference type="PANTHER" id="PTHR32089">
    <property type="entry name" value="METHYL-ACCEPTING CHEMOTAXIS PROTEIN MCPB"/>
    <property type="match status" value="1"/>
</dbReference>
<dbReference type="Gene3D" id="1.10.287.950">
    <property type="entry name" value="Methyl-accepting chemotaxis protein"/>
    <property type="match status" value="1"/>
</dbReference>
<gene>
    <name evidence="5" type="ORF">CBW65_03095</name>
</gene>
<dbReference type="Proteomes" id="UP000195437">
    <property type="component" value="Chromosome"/>
</dbReference>
<evidence type="ECO:0000256" key="1">
    <source>
        <dbReference type="ARBA" id="ARBA00023224"/>
    </source>
</evidence>
<sequence>MTGMKNRLMILLAAGAAGLMVLTHLLGRVWHVFDHQAMAGAHGGDPAAILSGFSVTLNLLLAVPLFLLLFTLALYRMKKDHEAIPWLVMLALAFSSMSIIAGGGGTVELHFSIFMVVAVTAYYENVRLLAAMTGLFAAQHVLGFFLLPELVFGVHSYSFTMLVMHALFLILTSGATTLQIRSKQKFTSALEAAKAQKQAELLALVSSVKGLSGELEQMSNVVSAKSDTINRSNEEMLVAFKEASFGLEDQSHSVTKIEQDLSGINKMIEQTASASTQIEEQAVYTEQIIHGTIGNVHSLYDQIVLVSQTIETSALAINELNRSSQKVDGIINTIQDVAEQTNLLALNASIEAARAGEHGRGFAVVAQEIRKLAEQSKRATDEIKMILTKILQDSEASVQQIDTGKNATSRSVTQAENSMNGLQKLTEVTTSLVQGVSALNGSIQQIEKGSRQINHEMGNISAVTEQTVASLEEVYAITESQVSSNRMVNTEIHRLKQLADSIQEQFSSENK</sequence>
<evidence type="ECO:0000313" key="5">
    <source>
        <dbReference type="EMBL" id="ARU60154.1"/>
    </source>
</evidence>
<dbReference type="AlphaFoldDB" id="A0A1Y0ILA3"/>
<evidence type="ECO:0000256" key="3">
    <source>
        <dbReference type="SAM" id="Phobius"/>
    </source>
</evidence>
<evidence type="ECO:0000256" key="2">
    <source>
        <dbReference type="PROSITE-ProRule" id="PRU00284"/>
    </source>
</evidence>
<feature type="transmembrane region" description="Helical" evidence="3">
    <location>
        <begin position="128"/>
        <end position="147"/>
    </location>
</feature>
<dbReference type="PANTHER" id="PTHR32089:SF112">
    <property type="entry name" value="LYSOZYME-LIKE PROTEIN-RELATED"/>
    <property type="match status" value="1"/>
</dbReference>
<keyword evidence="1 2" id="KW-0807">Transducer</keyword>
<feature type="domain" description="Methyl-accepting transducer" evidence="4">
    <location>
        <begin position="225"/>
        <end position="461"/>
    </location>
</feature>